<dbReference type="BioCyc" id="MMAZ1236903:G139K-2300-MONOMER"/>
<dbReference type="EMBL" id="CP004144">
    <property type="protein sequence ID" value="AGF97718.1"/>
    <property type="molecule type" value="Genomic_DNA"/>
</dbReference>
<proteinExistence type="predicted"/>
<sequence>MCDVPRQRKVYLYDFLLCRQLCVARDQLNLWLNKICPDICHGRKG</sequence>
<evidence type="ECO:0000313" key="1">
    <source>
        <dbReference type="EMBL" id="AGF97718.1"/>
    </source>
</evidence>
<dbReference type="Proteomes" id="UP000011718">
    <property type="component" value="Chromosome"/>
</dbReference>
<protein>
    <submittedName>
        <fullName evidence="1">Uncharacterized protein</fullName>
    </submittedName>
</protein>
<dbReference type="HOGENOM" id="CLU_3194529_0_0_2"/>
<dbReference type="AlphaFoldDB" id="M1QBU7"/>
<gene>
    <name evidence="1" type="ORF">MmTuc01_2408</name>
</gene>
<evidence type="ECO:0000313" key="2">
    <source>
        <dbReference type="Proteomes" id="UP000011718"/>
    </source>
</evidence>
<accession>M1QBU7</accession>
<dbReference type="KEGG" id="mmaz:MmTuc01_2408"/>
<organism evidence="1 2">
    <name type="scientific">Methanosarcina mazei Tuc01</name>
    <dbReference type="NCBI Taxonomy" id="1236903"/>
    <lineage>
        <taxon>Archaea</taxon>
        <taxon>Methanobacteriati</taxon>
        <taxon>Methanobacteriota</taxon>
        <taxon>Stenosarchaea group</taxon>
        <taxon>Methanomicrobia</taxon>
        <taxon>Methanosarcinales</taxon>
        <taxon>Methanosarcinaceae</taxon>
        <taxon>Methanosarcina</taxon>
    </lineage>
</organism>
<reference evidence="1 2" key="1">
    <citation type="journal article" date="2013" name="Genome Announc.">
        <title>Complete Genome of a Methanosarcina mazei Strain Isolated from Sediment Samples from an Amazonian Flooded Area.</title>
        <authorList>
            <person name="Assis das Gracas D."/>
            <person name="Thiago Juca Ramos R."/>
            <person name="Vieira Araujo A.C."/>
            <person name="Zahlouth R."/>
            <person name="Ribeiro Carneiro A."/>
            <person name="Souza Lopes T."/>
            <person name="Azevedo Barauna R."/>
            <person name="Azevedo V."/>
            <person name="Cruz Schneider M.P."/>
            <person name="Pellizari V.H."/>
            <person name="Silva A."/>
        </authorList>
    </citation>
    <scope>NUCLEOTIDE SEQUENCE [LARGE SCALE GENOMIC DNA]</scope>
    <source>
        <strain evidence="1 2">Tuc01</strain>
    </source>
</reference>
<name>M1QBU7_METMZ</name>